<dbReference type="InterPro" id="IPR001437">
    <property type="entry name" value="Tscrpt_elong_fac_GreA/B_C"/>
</dbReference>
<dbReference type="InterPro" id="IPR023459">
    <property type="entry name" value="Tscrpt_elong_fac_GreA/B_fam"/>
</dbReference>
<evidence type="ECO:0000313" key="7">
    <source>
        <dbReference type="EMBL" id="QBZ82516.1"/>
    </source>
</evidence>
<dbReference type="NCBIfam" id="TIGR01461">
    <property type="entry name" value="greB"/>
    <property type="match status" value="1"/>
</dbReference>
<dbReference type="Pfam" id="PF03449">
    <property type="entry name" value="GreA_GreB_N"/>
    <property type="match status" value="1"/>
</dbReference>
<feature type="domain" description="Transcription elongation factor GreA/GreB N-terminal" evidence="6">
    <location>
        <begin position="2"/>
        <end position="72"/>
    </location>
</feature>
<dbReference type="PIRSF" id="PIRSF006092">
    <property type="entry name" value="GreA_GreB"/>
    <property type="match status" value="1"/>
</dbReference>
<dbReference type="GO" id="GO:0070063">
    <property type="term" value="F:RNA polymerase binding"/>
    <property type="evidence" value="ECO:0007669"/>
    <property type="project" value="InterPro"/>
</dbReference>
<dbReference type="GO" id="GO:0032784">
    <property type="term" value="P:regulation of DNA-templated transcription elongation"/>
    <property type="evidence" value="ECO:0007669"/>
    <property type="project" value="UniProtKB-UniRule"/>
</dbReference>
<dbReference type="OrthoDB" id="5511940at2"/>
<dbReference type="InterPro" id="IPR022691">
    <property type="entry name" value="Tscrpt_elong_fac_GreA/B_N"/>
</dbReference>
<dbReference type="PANTHER" id="PTHR30437">
    <property type="entry name" value="TRANSCRIPTION ELONGATION FACTOR GREA"/>
    <property type="match status" value="1"/>
</dbReference>
<comment type="similarity">
    <text evidence="4">Belongs to the GreA/GreB family. GreB subfamily.</text>
</comment>
<keyword evidence="7" id="KW-0648">Protein biosynthesis</keyword>
<dbReference type="AlphaFoldDB" id="A0A4P7NXX5"/>
<dbReference type="SUPFAM" id="SSF46557">
    <property type="entry name" value="GreA transcript cleavage protein, N-terminal domain"/>
    <property type="match status" value="1"/>
</dbReference>
<evidence type="ECO:0000259" key="6">
    <source>
        <dbReference type="Pfam" id="PF03449"/>
    </source>
</evidence>
<dbReference type="EMBL" id="CP032096">
    <property type="protein sequence ID" value="QBZ82516.1"/>
    <property type="molecule type" value="Genomic_DNA"/>
</dbReference>
<comment type="function">
    <text evidence="4">Necessary for efficient RNA polymerase transcription elongation past template-encoded arresting sites. The arresting sites in DNA have the property of trapping a certain fraction of elongating RNA polymerases that pass through, resulting in locked ternary complexes. Cleavage of the nascent transcript by cleavage factors such as GreA or GreB allows the resumption of elongation from the new 3'terminus. GreB releases sequences of up to 9 nucleotides in length.</text>
</comment>
<dbReference type="SUPFAM" id="SSF54534">
    <property type="entry name" value="FKBP-like"/>
    <property type="match status" value="1"/>
</dbReference>
<dbReference type="Pfam" id="PF01272">
    <property type="entry name" value="GreA_GreB"/>
    <property type="match status" value="1"/>
</dbReference>
<dbReference type="Proteomes" id="UP000296201">
    <property type="component" value="Chromosome"/>
</dbReference>
<dbReference type="HAMAP" id="MF_00105">
    <property type="entry name" value="GreA_GreB"/>
    <property type="match status" value="1"/>
</dbReference>
<reference evidence="7 8" key="1">
    <citation type="submission" date="2018-08" db="EMBL/GenBank/DDBJ databases">
        <title>Horizontal acquisition of hydrogen conversion ability and other habitat adaptations in Hydrogenovibrio crunogenus strains.</title>
        <authorList>
            <person name="Gonnella G."/>
            <person name="Adam N."/>
            <person name="Perner M."/>
        </authorList>
    </citation>
    <scope>NUCLEOTIDE SEQUENCE [LARGE SCALE GENOMIC DNA]</scope>
    <source>
        <strain evidence="7 8">SP-41</strain>
    </source>
</reference>
<evidence type="ECO:0000256" key="1">
    <source>
        <dbReference type="ARBA" id="ARBA00023015"/>
    </source>
</evidence>
<evidence type="ECO:0000259" key="5">
    <source>
        <dbReference type="Pfam" id="PF01272"/>
    </source>
</evidence>
<dbReference type="RefSeq" id="WP_135795221.1">
    <property type="nucleotide sequence ID" value="NZ_CP032096.1"/>
</dbReference>
<evidence type="ECO:0000256" key="4">
    <source>
        <dbReference type="HAMAP-Rule" id="MF_00930"/>
    </source>
</evidence>
<dbReference type="InterPro" id="IPR036953">
    <property type="entry name" value="GreA/GreB_C_sf"/>
</dbReference>
<keyword evidence="1 4" id="KW-0805">Transcription regulation</keyword>
<sequence length="154" mass="18144">MNYITQEGFYRLTEELSFLWKTKRPEIVRAISTAAAEGDRSENAEYIYRKKELRETDRKIRYLERHLKDINVVRDKPRQQDKVFFGAYVLLEDENGQQKQYRIVGGIEARGEENEISVKSPVAQALIGKLLDEEVEVLLPDKRKICYTILDIKY</sequence>
<accession>A0A4P7NXX5</accession>
<dbReference type="FunFam" id="3.10.50.30:FF:000001">
    <property type="entry name" value="Transcription elongation factor GreA"/>
    <property type="match status" value="1"/>
</dbReference>
<keyword evidence="8" id="KW-1185">Reference proteome</keyword>
<dbReference type="HAMAP" id="MF_00930">
    <property type="entry name" value="GreB"/>
    <property type="match status" value="1"/>
</dbReference>
<gene>
    <name evidence="4 7" type="primary">greB</name>
    <name evidence="7" type="ORF">GHNINEIG_00546</name>
</gene>
<dbReference type="Gene3D" id="1.10.287.180">
    <property type="entry name" value="Transcription elongation factor, GreA/GreB, N-terminal domain"/>
    <property type="match status" value="1"/>
</dbReference>
<protein>
    <recommendedName>
        <fullName evidence="4">Transcription elongation factor GreB</fullName>
    </recommendedName>
    <alternativeName>
        <fullName evidence="4">Transcript cleavage factor GreB</fullName>
    </alternativeName>
</protein>
<dbReference type="GO" id="GO:0003677">
    <property type="term" value="F:DNA binding"/>
    <property type="evidence" value="ECO:0007669"/>
    <property type="project" value="UniProtKB-UniRule"/>
</dbReference>
<dbReference type="Gene3D" id="3.10.50.30">
    <property type="entry name" value="Transcription elongation factor, GreA/GreB, C-terminal domain"/>
    <property type="match status" value="1"/>
</dbReference>
<evidence type="ECO:0000256" key="2">
    <source>
        <dbReference type="ARBA" id="ARBA00023125"/>
    </source>
</evidence>
<keyword evidence="3 4" id="KW-0804">Transcription</keyword>
<keyword evidence="7" id="KW-0251">Elongation factor</keyword>
<keyword evidence="2 4" id="KW-0238">DNA-binding</keyword>
<dbReference type="GO" id="GO:0006354">
    <property type="term" value="P:DNA-templated transcription elongation"/>
    <property type="evidence" value="ECO:0007669"/>
    <property type="project" value="TreeGrafter"/>
</dbReference>
<name>A0A4P7NXX5_9GAMM</name>
<proteinExistence type="inferred from homology"/>
<dbReference type="InterPro" id="IPR028624">
    <property type="entry name" value="Tscrpt_elong_fac_GreA/B"/>
</dbReference>
<dbReference type="PANTHER" id="PTHR30437:SF6">
    <property type="entry name" value="TRANSCRIPTION ELONGATION FACTOR GREB"/>
    <property type="match status" value="1"/>
</dbReference>
<evidence type="ECO:0000313" key="8">
    <source>
        <dbReference type="Proteomes" id="UP000296201"/>
    </source>
</evidence>
<dbReference type="InterPro" id="IPR036805">
    <property type="entry name" value="Tscrpt_elong_fac_GreA/B_N_sf"/>
</dbReference>
<dbReference type="InterPro" id="IPR018151">
    <property type="entry name" value="TF_GreA/GreB_CS"/>
</dbReference>
<organism evidence="7 8">
    <name type="scientific">Hydrogenovibrio crunogenus</name>
    <dbReference type="NCBI Taxonomy" id="39765"/>
    <lineage>
        <taxon>Bacteria</taxon>
        <taxon>Pseudomonadati</taxon>
        <taxon>Pseudomonadota</taxon>
        <taxon>Gammaproteobacteria</taxon>
        <taxon>Thiotrichales</taxon>
        <taxon>Piscirickettsiaceae</taxon>
        <taxon>Hydrogenovibrio</taxon>
    </lineage>
</organism>
<dbReference type="GO" id="GO:0003746">
    <property type="term" value="F:translation elongation factor activity"/>
    <property type="evidence" value="ECO:0007669"/>
    <property type="project" value="UniProtKB-KW"/>
</dbReference>
<dbReference type="InterPro" id="IPR006358">
    <property type="entry name" value="Tscrpt_elong_fac_GreB"/>
</dbReference>
<dbReference type="PROSITE" id="PS00830">
    <property type="entry name" value="GREAB_2"/>
    <property type="match status" value="1"/>
</dbReference>
<dbReference type="PROSITE" id="PS00829">
    <property type="entry name" value="GREAB_1"/>
    <property type="match status" value="1"/>
</dbReference>
<dbReference type="NCBIfam" id="NF002506">
    <property type="entry name" value="PRK01885.1"/>
    <property type="match status" value="1"/>
</dbReference>
<dbReference type="FunFam" id="1.10.287.180:FF:000001">
    <property type="entry name" value="Transcription elongation factor GreA"/>
    <property type="match status" value="1"/>
</dbReference>
<evidence type="ECO:0000256" key="3">
    <source>
        <dbReference type="ARBA" id="ARBA00023163"/>
    </source>
</evidence>
<feature type="domain" description="Transcription elongation factor GreA/GreB C-terminal" evidence="5">
    <location>
        <begin position="79"/>
        <end position="154"/>
    </location>
</feature>